<dbReference type="Proteomes" id="UP000310108">
    <property type="component" value="Unassembled WGS sequence"/>
</dbReference>
<protein>
    <recommendedName>
        <fullName evidence="3">DUF7728 domain-containing protein</fullName>
    </recommendedName>
</protein>
<feature type="compositionally biased region" description="Basic and acidic residues" evidence="1">
    <location>
        <begin position="397"/>
        <end position="409"/>
    </location>
</feature>
<dbReference type="AlphaFoldDB" id="A0A4U6WYR6"/>
<reference evidence="4 5" key="1">
    <citation type="journal article" date="2019" name="PLoS ONE">
        <title>Comparative genome analysis indicates high evolutionary potential of pathogenicity genes in Colletotrichum tanaceti.</title>
        <authorList>
            <person name="Lelwala R.V."/>
            <person name="Korhonen P.K."/>
            <person name="Young N.D."/>
            <person name="Scott J.B."/>
            <person name="Ades P.A."/>
            <person name="Gasser R.B."/>
            <person name="Taylor P.W.J."/>
        </authorList>
    </citation>
    <scope>NUCLEOTIDE SEQUENCE [LARGE SCALE GENOMIC DNA]</scope>
    <source>
        <strain evidence="4">BRIP57314</strain>
    </source>
</reference>
<accession>A0A4U6WYR6</accession>
<name>A0A4U6WYR6_9PEZI</name>
<dbReference type="PANTHER" id="PTHR40622">
    <property type="match status" value="1"/>
</dbReference>
<feature type="transmembrane region" description="Helical" evidence="2">
    <location>
        <begin position="344"/>
        <end position="377"/>
    </location>
</feature>
<feature type="domain" description="DUF7728" evidence="3">
    <location>
        <begin position="113"/>
        <end position="266"/>
    </location>
</feature>
<sequence length="434" mass="48870">MCSSPPTPALKLNLPFFPNDHFRSYFPSLHTTHNLWRRDHDIDTIETRPYLNHLSRQTPRRTGKMLLKSFTAAGLVITATQAFVIVPEISVADNDIVNSLPFEQPSSEMGLASHRVKVDCPGCPLTMRHHDGRSHTMANIDNHLELTFSIDTDTSGVDHLLVNDFELYPKPASWYKALRAPQIPDFTEAATKHPRIADPNTPQLGYSLGVRHVAKDAEQQLELVEIDLQIIEVGNSFVSDVPNVNVKLIKSPTGNLMIANVEQTETSVPSHREEHVEAPAEDCTTFYCKWRAAILNKAHRMKHCGGHKNRGGMRGQHRHGRHNGQIRHHHHTWGQLAKNIASHILLPVLIGIVAGVSVSIIGMVVGTFVVCLWRVFVRRQPPFSRRHCRRRARKSTHRESGAVEEKSELMAETESLPPYKDDDEEVPKTETAQV</sequence>
<comment type="caution">
    <text evidence="4">The sequence shown here is derived from an EMBL/GenBank/DDBJ whole genome shotgun (WGS) entry which is preliminary data.</text>
</comment>
<keyword evidence="2" id="KW-0812">Transmembrane</keyword>
<dbReference type="PANTHER" id="PTHR40622:SF1">
    <property type="match status" value="1"/>
</dbReference>
<evidence type="ECO:0000313" key="5">
    <source>
        <dbReference type="Proteomes" id="UP000310108"/>
    </source>
</evidence>
<dbReference type="EMBL" id="PJEX01001279">
    <property type="protein sequence ID" value="TKW48270.1"/>
    <property type="molecule type" value="Genomic_DNA"/>
</dbReference>
<evidence type="ECO:0000313" key="4">
    <source>
        <dbReference type="EMBL" id="TKW48270.1"/>
    </source>
</evidence>
<dbReference type="Pfam" id="PF24854">
    <property type="entry name" value="DUF7728"/>
    <property type="match status" value="1"/>
</dbReference>
<keyword evidence="2" id="KW-0472">Membrane</keyword>
<keyword evidence="5" id="KW-1185">Reference proteome</keyword>
<evidence type="ECO:0000256" key="1">
    <source>
        <dbReference type="SAM" id="MobiDB-lite"/>
    </source>
</evidence>
<evidence type="ECO:0000259" key="3">
    <source>
        <dbReference type="Pfam" id="PF24854"/>
    </source>
</evidence>
<keyword evidence="2" id="KW-1133">Transmembrane helix</keyword>
<proteinExistence type="predicted"/>
<organism evidence="4 5">
    <name type="scientific">Colletotrichum tanaceti</name>
    <dbReference type="NCBI Taxonomy" id="1306861"/>
    <lineage>
        <taxon>Eukaryota</taxon>
        <taxon>Fungi</taxon>
        <taxon>Dikarya</taxon>
        <taxon>Ascomycota</taxon>
        <taxon>Pezizomycotina</taxon>
        <taxon>Sordariomycetes</taxon>
        <taxon>Hypocreomycetidae</taxon>
        <taxon>Glomerellales</taxon>
        <taxon>Glomerellaceae</taxon>
        <taxon>Colletotrichum</taxon>
        <taxon>Colletotrichum destructivum species complex</taxon>
    </lineage>
</organism>
<dbReference type="OrthoDB" id="5409353at2759"/>
<dbReference type="InterPro" id="IPR056145">
    <property type="entry name" value="DUF7728"/>
</dbReference>
<gene>
    <name evidence="4" type="ORF">CTA1_8500</name>
</gene>
<evidence type="ECO:0000256" key="2">
    <source>
        <dbReference type="SAM" id="Phobius"/>
    </source>
</evidence>
<feature type="region of interest" description="Disordered" evidence="1">
    <location>
        <begin position="388"/>
        <end position="434"/>
    </location>
</feature>